<organism evidence="2 3">
    <name type="scientific">Clathrospora elynae</name>
    <dbReference type="NCBI Taxonomy" id="706981"/>
    <lineage>
        <taxon>Eukaryota</taxon>
        <taxon>Fungi</taxon>
        <taxon>Dikarya</taxon>
        <taxon>Ascomycota</taxon>
        <taxon>Pezizomycotina</taxon>
        <taxon>Dothideomycetes</taxon>
        <taxon>Pleosporomycetidae</taxon>
        <taxon>Pleosporales</taxon>
        <taxon>Diademaceae</taxon>
        <taxon>Clathrospora</taxon>
    </lineage>
</organism>
<sequence length="152" mass="17362">MTQLSPGSWMLLGYRCNDGALDLCNLGGLNAEWMISSHNDAASHGTDHSDDDWDKEDKNGEEVTEEYSQQTHKLWLESDEVLLLSLKDKQGMEWKDICKRFPSRSPVSVQDEATARGLIHERGVLLRMRKVRDVLVRRSRLQPTTLGSMRHP</sequence>
<evidence type="ECO:0000313" key="3">
    <source>
        <dbReference type="Proteomes" id="UP000800038"/>
    </source>
</evidence>
<accession>A0A6A5SAL1</accession>
<evidence type="ECO:0000256" key="1">
    <source>
        <dbReference type="SAM" id="MobiDB-lite"/>
    </source>
</evidence>
<reference evidence="2" key="1">
    <citation type="journal article" date="2020" name="Stud. Mycol.">
        <title>101 Dothideomycetes genomes: a test case for predicting lifestyles and emergence of pathogens.</title>
        <authorList>
            <person name="Haridas S."/>
            <person name="Albert R."/>
            <person name="Binder M."/>
            <person name="Bloem J."/>
            <person name="Labutti K."/>
            <person name="Salamov A."/>
            <person name="Andreopoulos B."/>
            <person name="Baker S."/>
            <person name="Barry K."/>
            <person name="Bills G."/>
            <person name="Bluhm B."/>
            <person name="Cannon C."/>
            <person name="Castanera R."/>
            <person name="Culley D."/>
            <person name="Daum C."/>
            <person name="Ezra D."/>
            <person name="Gonzalez J."/>
            <person name="Henrissat B."/>
            <person name="Kuo A."/>
            <person name="Liang C."/>
            <person name="Lipzen A."/>
            <person name="Lutzoni F."/>
            <person name="Magnuson J."/>
            <person name="Mondo S."/>
            <person name="Nolan M."/>
            <person name="Ohm R."/>
            <person name="Pangilinan J."/>
            <person name="Park H.-J."/>
            <person name="Ramirez L."/>
            <person name="Alfaro M."/>
            <person name="Sun H."/>
            <person name="Tritt A."/>
            <person name="Yoshinaga Y."/>
            <person name="Zwiers L.-H."/>
            <person name="Turgeon B."/>
            <person name="Goodwin S."/>
            <person name="Spatafora J."/>
            <person name="Crous P."/>
            <person name="Grigoriev I."/>
        </authorList>
    </citation>
    <scope>NUCLEOTIDE SEQUENCE</scope>
    <source>
        <strain evidence="2">CBS 161.51</strain>
    </source>
</reference>
<dbReference type="AlphaFoldDB" id="A0A6A5SAL1"/>
<dbReference type="Proteomes" id="UP000800038">
    <property type="component" value="Unassembled WGS sequence"/>
</dbReference>
<name>A0A6A5SAL1_9PLEO</name>
<evidence type="ECO:0008006" key="4">
    <source>
        <dbReference type="Google" id="ProtNLM"/>
    </source>
</evidence>
<evidence type="ECO:0000313" key="2">
    <source>
        <dbReference type="EMBL" id="KAF1936690.1"/>
    </source>
</evidence>
<protein>
    <recommendedName>
        <fullName evidence="4">Myb-like domain-containing protein</fullName>
    </recommendedName>
</protein>
<dbReference type="OrthoDB" id="2143914at2759"/>
<proteinExistence type="predicted"/>
<gene>
    <name evidence="2" type="ORF">EJ02DRAFT_76818</name>
</gene>
<feature type="region of interest" description="Disordered" evidence="1">
    <location>
        <begin position="41"/>
        <end position="69"/>
    </location>
</feature>
<dbReference type="EMBL" id="ML976175">
    <property type="protein sequence ID" value="KAF1936690.1"/>
    <property type="molecule type" value="Genomic_DNA"/>
</dbReference>
<keyword evidence="3" id="KW-1185">Reference proteome</keyword>